<proteinExistence type="predicted"/>
<feature type="transmembrane region" description="Helical" evidence="1">
    <location>
        <begin position="147"/>
        <end position="165"/>
    </location>
</feature>
<dbReference type="RefSeq" id="WP_193735848.1">
    <property type="nucleotide sequence ID" value="NZ_CP063304.1"/>
</dbReference>
<keyword evidence="3" id="KW-1185">Reference proteome</keyword>
<keyword evidence="1" id="KW-1133">Transmembrane helix</keyword>
<feature type="transmembrane region" description="Helical" evidence="1">
    <location>
        <begin position="205"/>
        <end position="223"/>
    </location>
</feature>
<keyword evidence="1" id="KW-0812">Transmembrane</keyword>
<feature type="transmembrane region" description="Helical" evidence="1">
    <location>
        <begin position="74"/>
        <end position="92"/>
    </location>
</feature>
<feature type="transmembrane region" description="Helical" evidence="1">
    <location>
        <begin position="49"/>
        <end position="68"/>
    </location>
</feature>
<dbReference type="KEGG" id="bliq:INP51_00645"/>
<keyword evidence="1" id="KW-0472">Membrane</keyword>
<evidence type="ECO:0000313" key="3">
    <source>
        <dbReference type="Proteomes" id="UP000593601"/>
    </source>
</evidence>
<feature type="transmembrane region" description="Helical" evidence="1">
    <location>
        <begin position="177"/>
        <end position="199"/>
    </location>
</feature>
<evidence type="ECO:0000256" key="1">
    <source>
        <dbReference type="SAM" id="Phobius"/>
    </source>
</evidence>
<accession>A0A7M2RHC7</accession>
<protein>
    <recommendedName>
        <fullName evidence="4">ABC-2 family transporter protein</fullName>
    </recommendedName>
</protein>
<organism evidence="2 3">
    <name type="scientific">Blautia liquoris</name>
    <dbReference type="NCBI Taxonomy" id="2779518"/>
    <lineage>
        <taxon>Bacteria</taxon>
        <taxon>Bacillati</taxon>
        <taxon>Bacillota</taxon>
        <taxon>Clostridia</taxon>
        <taxon>Lachnospirales</taxon>
        <taxon>Lachnospiraceae</taxon>
        <taxon>Blautia</taxon>
    </lineage>
</organism>
<dbReference type="AlphaFoldDB" id="A0A7M2RHC7"/>
<feature type="transmembrane region" description="Helical" evidence="1">
    <location>
        <begin position="113"/>
        <end position="135"/>
    </location>
</feature>
<sequence>MKKNFKKALQNAFEPPMPLRKNEFLKTIPQPKTSMISFMLTQAEYLPKHVWWSSTLIVCIALFGAYFLKNDVLGIVSTVIPFAAVSVITENIRSDIYMMSELEMAAQFSLKSVVLARMGILGVLHLILLLFLIPLSSFYNVASVLQTGLYLLVPYLLTITIGLWVTRKVRVIESMYVCIGISACISGINFFVQTIFPIVYEEKYLLNWILILIILIILSIRELKKDIRQTEELIWNLL</sequence>
<dbReference type="EMBL" id="CP063304">
    <property type="protein sequence ID" value="QOV19528.1"/>
    <property type="molecule type" value="Genomic_DNA"/>
</dbReference>
<reference evidence="2 3" key="1">
    <citation type="submission" date="2020-10" db="EMBL/GenBank/DDBJ databases">
        <title>Blautia liquoris sp.nov., isolated from the mud in a fermentation cellar used for the production of Chinese strong-flavoured liquor.</title>
        <authorList>
            <person name="Lu L."/>
        </authorList>
    </citation>
    <scope>NUCLEOTIDE SEQUENCE [LARGE SCALE GENOMIC DNA]</scope>
    <source>
        <strain evidence="2 3">LZLJ-3</strain>
    </source>
</reference>
<gene>
    <name evidence="2" type="ORF">INP51_00645</name>
</gene>
<evidence type="ECO:0008006" key="4">
    <source>
        <dbReference type="Google" id="ProtNLM"/>
    </source>
</evidence>
<evidence type="ECO:0000313" key="2">
    <source>
        <dbReference type="EMBL" id="QOV19528.1"/>
    </source>
</evidence>
<dbReference type="Proteomes" id="UP000593601">
    <property type="component" value="Chromosome"/>
</dbReference>
<name>A0A7M2RHC7_9FIRM</name>